<comment type="caution">
    <text evidence="2">The sequence shown here is derived from an EMBL/GenBank/DDBJ whole genome shotgun (WGS) entry which is preliminary data.</text>
</comment>
<keyword evidence="3" id="KW-1185">Reference proteome</keyword>
<feature type="region of interest" description="Disordered" evidence="1">
    <location>
        <begin position="594"/>
        <end position="614"/>
    </location>
</feature>
<feature type="compositionally biased region" description="Polar residues" evidence="1">
    <location>
        <begin position="282"/>
        <end position="294"/>
    </location>
</feature>
<dbReference type="OrthoDB" id="2626014at2759"/>
<dbReference type="STRING" id="92696.A0A4R0RFL0"/>
<dbReference type="Proteomes" id="UP000292702">
    <property type="component" value="Unassembled WGS sequence"/>
</dbReference>
<proteinExistence type="predicted"/>
<feature type="region of interest" description="Disordered" evidence="1">
    <location>
        <begin position="73"/>
        <end position="128"/>
    </location>
</feature>
<evidence type="ECO:0000256" key="1">
    <source>
        <dbReference type="SAM" id="MobiDB-lite"/>
    </source>
</evidence>
<evidence type="ECO:0000313" key="2">
    <source>
        <dbReference type="EMBL" id="TCD67110.1"/>
    </source>
</evidence>
<reference evidence="2 3" key="1">
    <citation type="submission" date="2018-11" db="EMBL/GenBank/DDBJ databases">
        <title>Genome assembly of Steccherinum ochraceum LE-BIN_3174, the white-rot fungus of the Steccherinaceae family (The Residual Polyporoid clade, Polyporales, Basidiomycota).</title>
        <authorList>
            <person name="Fedorova T.V."/>
            <person name="Glazunova O.A."/>
            <person name="Landesman E.O."/>
            <person name="Moiseenko K.V."/>
            <person name="Psurtseva N.V."/>
            <person name="Savinova O.S."/>
            <person name="Shakhova N.V."/>
            <person name="Tyazhelova T.V."/>
            <person name="Vasina D.V."/>
        </authorList>
    </citation>
    <scope>NUCLEOTIDE SEQUENCE [LARGE SCALE GENOMIC DNA]</scope>
    <source>
        <strain evidence="2 3">LE-BIN_3174</strain>
    </source>
</reference>
<name>A0A4R0RFL0_9APHY</name>
<gene>
    <name evidence="2" type="ORF">EIP91_000573</name>
</gene>
<feature type="compositionally biased region" description="Low complexity" evidence="1">
    <location>
        <begin position="87"/>
        <end position="102"/>
    </location>
</feature>
<sequence length="739" mass="81382">MNTSRYSLHPKLAPGFRRLRSSTTTSRASFVTQRSGTSKSETLVATPERLSFCEEDFVDVDLSEIVETNTLSHPQVVGQESGRTDSTRTFLTRSRSSLSRIRSLSRRNSSKQQTLVPSQPLGEQRPKETSLVPYQYLQLTRRSIDFPGESVATLTQPTASGLGVVREIILNPDQITPSPPSSGIATPTTLAPSAAISGVAVNPLQKSLKRLRTLAKGRLFTSRNPAPEVCQILPNPNPGASPATDREASPQSSQFLPELSFDPTPLSVLIQEKGEPAEQEHTPQASPQPDSHLTLFSTLPSSNLPLVKYEFVKPSELTASPAETLLTRYSIAATPLPPSSPSWLSRNVQELELLARQIQPRLRIEPHSPDPLPVLLHSTRLSRSISDSLPPTPQSANSSLTLNVSHNRLSLSVRSRGSSVNRLSILRYRQSVAESRKSIQSFITCASVAFPDEKVEALASVPEKPQFFLLLHPPSPEAQSSGVPAQLETPSLSPLDFDSSNPLLRLPSVVPPTPIDNSPSSLALVPPIRTYDIFIPSQSPHEPDEPSPLPPYLLTLAKSIVRSPSIMSTYSASKPNDHVDFGEEEDYSGYEWFKDPPPRAEPRAQSSTEPYVPQPGVIEQNDMFDYALKSAPNVLYGRFKQYGQLGVLAWCSEFGELIDALKSLGFDGNMFVSTRKQALATCDQILKLDLQIEMQIIVMYLSSQVARLRRFLDHEQVWTDYPRPNFPSEPPHVVAYPTS</sequence>
<organism evidence="2 3">
    <name type="scientific">Steccherinum ochraceum</name>
    <dbReference type="NCBI Taxonomy" id="92696"/>
    <lineage>
        <taxon>Eukaryota</taxon>
        <taxon>Fungi</taxon>
        <taxon>Dikarya</taxon>
        <taxon>Basidiomycota</taxon>
        <taxon>Agaricomycotina</taxon>
        <taxon>Agaricomycetes</taxon>
        <taxon>Polyporales</taxon>
        <taxon>Steccherinaceae</taxon>
        <taxon>Steccherinum</taxon>
    </lineage>
</organism>
<feature type="region of interest" description="Disordered" evidence="1">
    <location>
        <begin position="274"/>
        <end position="294"/>
    </location>
</feature>
<dbReference type="AlphaFoldDB" id="A0A4R0RFL0"/>
<evidence type="ECO:0000313" key="3">
    <source>
        <dbReference type="Proteomes" id="UP000292702"/>
    </source>
</evidence>
<feature type="region of interest" description="Disordered" evidence="1">
    <location>
        <begin position="226"/>
        <end position="257"/>
    </location>
</feature>
<accession>A0A4R0RFL0</accession>
<dbReference type="EMBL" id="RWJN01000110">
    <property type="protein sequence ID" value="TCD67110.1"/>
    <property type="molecule type" value="Genomic_DNA"/>
</dbReference>
<protein>
    <submittedName>
        <fullName evidence="2">Uncharacterized protein</fullName>
    </submittedName>
</protein>